<name>A0A9Q1GB53_SYNKA</name>
<protein>
    <submittedName>
        <fullName evidence="2">Uncharacterized protein</fullName>
    </submittedName>
</protein>
<evidence type="ECO:0000313" key="2">
    <source>
        <dbReference type="EMBL" id="KAJ8380301.1"/>
    </source>
</evidence>
<accession>A0A9Q1GB53</accession>
<dbReference type="Proteomes" id="UP001152622">
    <property type="component" value="Chromosome 1"/>
</dbReference>
<dbReference type="AlphaFoldDB" id="A0A9Q1GB53"/>
<organism evidence="2 3">
    <name type="scientific">Synaphobranchus kaupii</name>
    <name type="common">Kaup's arrowtooth eel</name>
    <dbReference type="NCBI Taxonomy" id="118154"/>
    <lineage>
        <taxon>Eukaryota</taxon>
        <taxon>Metazoa</taxon>
        <taxon>Chordata</taxon>
        <taxon>Craniata</taxon>
        <taxon>Vertebrata</taxon>
        <taxon>Euteleostomi</taxon>
        <taxon>Actinopterygii</taxon>
        <taxon>Neopterygii</taxon>
        <taxon>Teleostei</taxon>
        <taxon>Anguilliformes</taxon>
        <taxon>Synaphobranchidae</taxon>
        <taxon>Synaphobranchus</taxon>
    </lineage>
</organism>
<gene>
    <name evidence="2" type="ORF">SKAU_G00010790</name>
</gene>
<proteinExistence type="predicted"/>
<keyword evidence="3" id="KW-1185">Reference proteome</keyword>
<evidence type="ECO:0000256" key="1">
    <source>
        <dbReference type="SAM" id="MobiDB-lite"/>
    </source>
</evidence>
<reference evidence="2" key="1">
    <citation type="journal article" date="2023" name="Science">
        <title>Genome structures resolve the early diversification of teleost fishes.</title>
        <authorList>
            <person name="Parey E."/>
            <person name="Louis A."/>
            <person name="Montfort J."/>
            <person name="Bouchez O."/>
            <person name="Roques C."/>
            <person name="Iampietro C."/>
            <person name="Lluch J."/>
            <person name="Castinel A."/>
            <person name="Donnadieu C."/>
            <person name="Desvignes T."/>
            <person name="Floi Bucao C."/>
            <person name="Jouanno E."/>
            <person name="Wen M."/>
            <person name="Mejri S."/>
            <person name="Dirks R."/>
            <person name="Jansen H."/>
            <person name="Henkel C."/>
            <person name="Chen W.J."/>
            <person name="Zahm M."/>
            <person name="Cabau C."/>
            <person name="Klopp C."/>
            <person name="Thompson A.W."/>
            <person name="Robinson-Rechavi M."/>
            <person name="Braasch I."/>
            <person name="Lecointre G."/>
            <person name="Bobe J."/>
            <person name="Postlethwait J.H."/>
            <person name="Berthelot C."/>
            <person name="Roest Crollius H."/>
            <person name="Guiguen Y."/>
        </authorList>
    </citation>
    <scope>NUCLEOTIDE SEQUENCE</scope>
    <source>
        <strain evidence="2">WJC10195</strain>
    </source>
</reference>
<evidence type="ECO:0000313" key="3">
    <source>
        <dbReference type="Proteomes" id="UP001152622"/>
    </source>
</evidence>
<feature type="region of interest" description="Disordered" evidence="1">
    <location>
        <begin position="1"/>
        <end position="43"/>
    </location>
</feature>
<sequence>MHPLQQPIRVADIQNRRGNGSPHRSHEAQPTQENPPITGALAEGDVGPVLKIRRACPWAVRRSVAEVRALFGREASTRTTVMQGAAG</sequence>
<dbReference type="EMBL" id="JAINUF010000001">
    <property type="protein sequence ID" value="KAJ8380301.1"/>
    <property type="molecule type" value="Genomic_DNA"/>
</dbReference>
<comment type="caution">
    <text evidence="2">The sequence shown here is derived from an EMBL/GenBank/DDBJ whole genome shotgun (WGS) entry which is preliminary data.</text>
</comment>